<name>A0A1Y2IZE4_TRAC3</name>
<evidence type="ECO:0000256" key="1">
    <source>
        <dbReference type="SAM" id="MobiDB-lite"/>
    </source>
</evidence>
<protein>
    <submittedName>
        <fullName evidence="2">Uncharacterized protein</fullName>
    </submittedName>
</protein>
<keyword evidence="3" id="KW-1185">Reference proteome</keyword>
<gene>
    <name evidence="2" type="ORF">PYCCODRAFT_1431484</name>
</gene>
<dbReference type="OrthoDB" id="2756861at2759"/>
<accession>A0A1Y2IZE4</accession>
<dbReference type="AlphaFoldDB" id="A0A1Y2IZE4"/>
<evidence type="ECO:0000313" key="3">
    <source>
        <dbReference type="Proteomes" id="UP000193067"/>
    </source>
</evidence>
<feature type="compositionally biased region" description="Low complexity" evidence="1">
    <location>
        <begin position="1"/>
        <end position="12"/>
    </location>
</feature>
<feature type="region of interest" description="Disordered" evidence="1">
    <location>
        <begin position="1"/>
        <end position="31"/>
    </location>
</feature>
<feature type="region of interest" description="Disordered" evidence="1">
    <location>
        <begin position="85"/>
        <end position="117"/>
    </location>
</feature>
<dbReference type="Proteomes" id="UP000193067">
    <property type="component" value="Unassembled WGS sequence"/>
</dbReference>
<dbReference type="EMBL" id="KZ084090">
    <property type="protein sequence ID" value="OSD06488.1"/>
    <property type="molecule type" value="Genomic_DNA"/>
</dbReference>
<sequence length="239" mass="25258">MDSASSAASSASIPATPSRLNPSDLPRESTHAVNAIPECAIKTAAALSSDARSASPRMLGSVVSKPMKPLGVLMDDLRAIARTATQESALPRTSRRVRPRPRPAIPTSGAFGSATVEGDSNYNLSGLSAKWDEPPNASAALSPDVANLMQERPNALSGNIQGLAGMTGRLRDLERPVRDSPMQGGVEELLASRRLAVTRPDNLDIVSLLQDRHRNILRLPSSPLPGWSALASDPSNMQE</sequence>
<evidence type="ECO:0000313" key="2">
    <source>
        <dbReference type="EMBL" id="OSD06488.1"/>
    </source>
</evidence>
<reference evidence="2 3" key="1">
    <citation type="journal article" date="2015" name="Biotechnol. Biofuels">
        <title>Enhanced degradation of softwood versus hardwood by the white-rot fungus Pycnoporus coccineus.</title>
        <authorList>
            <person name="Couturier M."/>
            <person name="Navarro D."/>
            <person name="Chevret D."/>
            <person name="Henrissat B."/>
            <person name="Piumi F."/>
            <person name="Ruiz-Duenas F.J."/>
            <person name="Martinez A.T."/>
            <person name="Grigoriev I.V."/>
            <person name="Riley R."/>
            <person name="Lipzen A."/>
            <person name="Berrin J.G."/>
            <person name="Master E.R."/>
            <person name="Rosso M.N."/>
        </authorList>
    </citation>
    <scope>NUCLEOTIDE SEQUENCE [LARGE SCALE GENOMIC DNA]</scope>
    <source>
        <strain evidence="2 3">BRFM310</strain>
    </source>
</reference>
<proteinExistence type="predicted"/>
<organism evidence="2 3">
    <name type="scientific">Trametes coccinea (strain BRFM310)</name>
    <name type="common">Pycnoporus coccineus</name>
    <dbReference type="NCBI Taxonomy" id="1353009"/>
    <lineage>
        <taxon>Eukaryota</taxon>
        <taxon>Fungi</taxon>
        <taxon>Dikarya</taxon>
        <taxon>Basidiomycota</taxon>
        <taxon>Agaricomycotina</taxon>
        <taxon>Agaricomycetes</taxon>
        <taxon>Polyporales</taxon>
        <taxon>Polyporaceae</taxon>
        <taxon>Trametes</taxon>
    </lineage>
</organism>